<proteinExistence type="inferred from homology"/>
<name>A0A7W8AL30_9HYPH</name>
<dbReference type="InterPro" id="IPR007848">
    <property type="entry name" value="Small_mtfrase_dom"/>
</dbReference>
<feature type="binding site" evidence="5">
    <location>
        <position position="184"/>
    </location>
    <ligand>
        <name>S-adenosyl-L-methionine</name>
        <dbReference type="ChEBI" id="CHEBI:59789"/>
    </ligand>
</feature>
<evidence type="ECO:0000259" key="6">
    <source>
        <dbReference type="Pfam" id="PF05175"/>
    </source>
</evidence>
<comment type="catalytic activity">
    <reaction evidence="4 5">
        <text>L-glutaminyl-[peptide chain release factor] + S-adenosyl-L-methionine = N(5)-methyl-L-glutaminyl-[peptide chain release factor] + S-adenosyl-L-homocysteine + H(+)</text>
        <dbReference type="Rhea" id="RHEA:42896"/>
        <dbReference type="Rhea" id="RHEA-COMP:10271"/>
        <dbReference type="Rhea" id="RHEA-COMP:10272"/>
        <dbReference type="ChEBI" id="CHEBI:15378"/>
        <dbReference type="ChEBI" id="CHEBI:30011"/>
        <dbReference type="ChEBI" id="CHEBI:57856"/>
        <dbReference type="ChEBI" id="CHEBI:59789"/>
        <dbReference type="ChEBI" id="CHEBI:61891"/>
        <dbReference type="EC" id="2.1.1.297"/>
    </reaction>
</comment>
<evidence type="ECO:0000256" key="4">
    <source>
        <dbReference type="ARBA" id="ARBA00048391"/>
    </source>
</evidence>
<dbReference type="CDD" id="cd02440">
    <property type="entry name" value="AdoMet_MTases"/>
    <property type="match status" value="1"/>
</dbReference>
<feature type="domain" description="Release factor glutamine methyltransferase N-terminal" evidence="7">
    <location>
        <begin position="13"/>
        <end position="83"/>
    </location>
</feature>
<dbReference type="NCBIfam" id="TIGR03534">
    <property type="entry name" value="RF_mod_PrmC"/>
    <property type="match status" value="1"/>
</dbReference>
<keyword evidence="3 5" id="KW-0949">S-adenosyl-L-methionine</keyword>
<dbReference type="EMBL" id="JACHIL010000006">
    <property type="protein sequence ID" value="MBB5092382.1"/>
    <property type="molecule type" value="Genomic_DNA"/>
</dbReference>
<dbReference type="InterPro" id="IPR004556">
    <property type="entry name" value="HemK-like"/>
</dbReference>
<dbReference type="InterPro" id="IPR040758">
    <property type="entry name" value="PrmC_N"/>
</dbReference>
<dbReference type="AlphaFoldDB" id="A0A7W8AL30"/>
<dbReference type="GO" id="GO:0102559">
    <property type="term" value="F:peptide chain release factor N(5)-glutamine methyltransferase activity"/>
    <property type="evidence" value="ECO:0007669"/>
    <property type="project" value="UniProtKB-EC"/>
</dbReference>
<keyword evidence="2 5" id="KW-0808">Transferase</keyword>
<evidence type="ECO:0000256" key="2">
    <source>
        <dbReference type="ARBA" id="ARBA00022679"/>
    </source>
</evidence>
<dbReference type="Proteomes" id="UP000531231">
    <property type="component" value="Unassembled WGS sequence"/>
</dbReference>
<gene>
    <name evidence="5" type="primary">prmC</name>
    <name evidence="8" type="ORF">HNQ68_002939</name>
</gene>
<dbReference type="HAMAP" id="MF_02126">
    <property type="entry name" value="RF_methyltr_PrmC"/>
    <property type="match status" value="1"/>
</dbReference>
<dbReference type="Pfam" id="PF05175">
    <property type="entry name" value="MTS"/>
    <property type="match status" value="1"/>
</dbReference>
<comment type="function">
    <text evidence="5">Methylates the class 1 translation termination release factors RF1/PrfA and RF2/PrfB on the glutamine residue of the universally conserved GGQ motif.</text>
</comment>
<keyword evidence="9" id="KW-1185">Reference proteome</keyword>
<dbReference type="RefSeq" id="WP_151160216.1">
    <property type="nucleotide sequence ID" value="NZ_JACHIL010000006.1"/>
</dbReference>
<reference evidence="8 9" key="1">
    <citation type="submission" date="2020-08" db="EMBL/GenBank/DDBJ databases">
        <title>Genomic Encyclopedia of Type Strains, Phase IV (KMG-IV): sequencing the most valuable type-strain genomes for metagenomic binning, comparative biology and taxonomic classification.</title>
        <authorList>
            <person name="Goeker M."/>
        </authorList>
    </citation>
    <scope>NUCLEOTIDE SEQUENCE [LARGE SCALE GENOMIC DNA]</scope>
    <source>
        <strain evidence="8 9">DSM 25620</strain>
    </source>
</reference>
<dbReference type="PANTHER" id="PTHR18895">
    <property type="entry name" value="HEMK METHYLTRANSFERASE"/>
    <property type="match status" value="1"/>
</dbReference>
<dbReference type="EC" id="2.1.1.297" evidence="5"/>
<feature type="domain" description="Methyltransferase small" evidence="6">
    <location>
        <begin position="127"/>
        <end position="202"/>
    </location>
</feature>
<dbReference type="SUPFAM" id="SSF53335">
    <property type="entry name" value="S-adenosyl-L-methionine-dependent methyltransferases"/>
    <property type="match status" value="1"/>
</dbReference>
<evidence type="ECO:0000313" key="8">
    <source>
        <dbReference type="EMBL" id="MBB5092382.1"/>
    </source>
</evidence>
<dbReference type="InterPro" id="IPR019874">
    <property type="entry name" value="RF_methyltr_PrmC"/>
</dbReference>
<dbReference type="GO" id="GO:0032259">
    <property type="term" value="P:methylation"/>
    <property type="evidence" value="ECO:0007669"/>
    <property type="project" value="UniProtKB-KW"/>
</dbReference>
<dbReference type="NCBIfam" id="TIGR00536">
    <property type="entry name" value="hemK_fam"/>
    <property type="match status" value="1"/>
</dbReference>
<dbReference type="GO" id="GO:0003676">
    <property type="term" value="F:nucleic acid binding"/>
    <property type="evidence" value="ECO:0007669"/>
    <property type="project" value="InterPro"/>
</dbReference>
<feature type="binding site" evidence="5">
    <location>
        <begin position="198"/>
        <end position="201"/>
    </location>
    <ligand>
        <name>substrate</name>
    </ligand>
</feature>
<sequence>MTEPKTTNNTLGQLLAHVRLELRQAEIDGAELDARLLVQHFTGASLTDFVIRSDAVVAPDVTEQVLGAMQRRLAGEPVHRIIGEREFYGLSFKLNADTLEPRPDTEALIGLVLPFLEQRSSEKGFVDLLDMGTGTGAIAITLLHEIKTVRGVAVDIAEGALQAARINAKLAGVSSRLAVLKSDWFGAVRGKYDLIVSNPPYIPAKTVLELDKEVKDYDPRRALDGGEDGLNFYRALAKHSGAYLHDNGIVAVEIGAGQADDTEAIFAQYSFRLTSVAEDLAGHKRALSFQR</sequence>
<dbReference type="InterPro" id="IPR050320">
    <property type="entry name" value="N5-glutamine_MTase"/>
</dbReference>
<dbReference type="Gene3D" id="3.40.50.150">
    <property type="entry name" value="Vaccinia Virus protein VP39"/>
    <property type="match status" value="1"/>
</dbReference>
<dbReference type="PANTHER" id="PTHR18895:SF74">
    <property type="entry name" value="MTRF1L RELEASE FACTOR GLUTAMINE METHYLTRANSFERASE"/>
    <property type="match status" value="1"/>
</dbReference>
<evidence type="ECO:0000256" key="3">
    <source>
        <dbReference type="ARBA" id="ARBA00022691"/>
    </source>
</evidence>
<accession>A0A7W8AL30</accession>
<dbReference type="Pfam" id="PF17827">
    <property type="entry name" value="PrmC_N"/>
    <property type="match status" value="1"/>
</dbReference>
<evidence type="ECO:0000259" key="7">
    <source>
        <dbReference type="Pfam" id="PF17827"/>
    </source>
</evidence>
<dbReference type="InterPro" id="IPR002052">
    <property type="entry name" value="DNA_methylase_N6_adenine_CS"/>
</dbReference>
<feature type="binding site" evidence="5">
    <location>
        <position position="198"/>
    </location>
    <ligand>
        <name>S-adenosyl-L-methionine</name>
        <dbReference type="ChEBI" id="CHEBI:59789"/>
    </ligand>
</feature>
<dbReference type="InterPro" id="IPR029063">
    <property type="entry name" value="SAM-dependent_MTases_sf"/>
</dbReference>
<feature type="binding site" evidence="5">
    <location>
        <position position="155"/>
    </location>
    <ligand>
        <name>S-adenosyl-L-methionine</name>
        <dbReference type="ChEBI" id="CHEBI:59789"/>
    </ligand>
</feature>
<comment type="caution">
    <text evidence="8">The sequence shown here is derived from an EMBL/GenBank/DDBJ whole genome shotgun (WGS) entry which is preliminary data.</text>
</comment>
<dbReference type="PROSITE" id="PS00092">
    <property type="entry name" value="N6_MTASE"/>
    <property type="match status" value="1"/>
</dbReference>
<protein>
    <recommendedName>
        <fullName evidence="5">Release factor glutamine methyltransferase</fullName>
        <shortName evidence="5">RF MTase</shortName>
        <ecNumber evidence="5">2.1.1.297</ecNumber>
    </recommendedName>
    <alternativeName>
        <fullName evidence="5">N5-glutamine methyltransferase PrmC</fullName>
    </alternativeName>
    <alternativeName>
        <fullName evidence="5">Protein-(glutamine-N5) MTase PrmC</fullName>
    </alternativeName>
    <alternativeName>
        <fullName evidence="5">Protein-glutamine N-methyltransferase PrmC</fullName>
    </alternativeName>
</protein>
<organism evidence="8 9">
    <name type="scientific">Pseudochrobactrum saccharolyticum</name>
    <dbReference type="NCBI Taxonomy" id="354352"/>
    <lineage>
        <taxon>Bacteria</taxon>
        <taxon>Pseudomonadati</taxon>
        <taxon>Pseudomonadota</taxon>
        <taxon>Alphaproteobacteria</taxon>
        <taxon>Hyphomicrobiales</taxon>
        <taxon>Brucellaceae</taxon>
        <taxon>Pseudochrobactrum</taxon>
    </lineage>
</organism>
<evidence type="ECO:0000313" key="9">
    <source>
        <dbReference type="Proteomes" id="UP000531231"/>
    </source>
</evidence>
<feature type="binding site" evidence="5">
    <location>
        <begin position="132"/>
        <end position="136"/>
    </location>
    <ligand>
        <name>S-adenosyl-L-methionine</name>
        <dbReference type="ChEBI" id="CHEBI:59789"/>
    </ligand>
</feature>
<dbReference type="Gene3D" id="1.10.8.10">
    <property type="entry name" value="DNA helicase RuvA subunit, C-terminal domain"/>
    <property type="match status" value="1"/>
</dbReference>
<comment type="similarity">
    <text evidence="5">Belongs to the protein N5-glutamine methyltransferase family. PrmC subfamily.</text>
</comment>
<keyword evidence="1 5" id="KW-0489">Methyltransferase</keyword>
<evidence type="ECO:0000256" key="1">
    <source>
        <dbReference type="ARBA" id="ARBA00022603"/>
    </source>
</evidence>
<evidence type="ECO:0000256" key="5">
    <source>
        <dbReference type="HAMAP-Rule" id="MF_02126"/>
    </source>
</evidence>